<evidence type="ECO:0000313" key="1">
    <source>
        <dbReference type="EMBL" id="MFD2238872.1"/>
    </source>
</evidence>
<accession>A0ABW5CPW1</accession>
<dbReference type="RefSeq" id="WP_209737325.1">
    <property type="nucleotide sequence ID" value="NZ_CP072611.1"/>
</dbReference>
<organism evidence="1 2">
    <name type="scientific">Aureimonas populi</name>
    <dbReference type="NCBI Taxonomy" id="1701758"/>
    <lineage>
        <taxon>Bacteria</taxon>
        <taxon>Pseudomonadati</taxon>
        <taxon>Pseudomonadota</taxon>
        <taxon>Alphaproteobacteria</taxon>
        <taxon>Hyphomicrobiales</taxon>
        <taxon>Aurantimonadaceae</taxon>
        <taxon>Aureimonas</taxon>
    </lineage>
</organism>
<name>A0ABW5CPW1_9HYPH</name>
<evidence type="ECO:0000313" key="2">
    <source>
        <dbReference type="Proteomes" id="UP001597371"/>
    </source>
</evidence>
<dbReference type="Proteomes" id="UP001597371">
    <property type="component" value="Unassembled WGS sequence"/>
</dbReference>
<keyword evidence="2" id="KW-1185">Reference proteome</keyword>
<proteinExistence type="predicted"/>
<dbReference type="EMBL" id="JBHUIJ010000022">
    <property type="protein sequence ID" value="MFD2238872.1"/>
    <property type="molecule type" value="Genomic_DNA"/>
</dbReference>
<gene>
    <name evidence="1" type="ORF">ACFSKQ_15565</name>
</gene>
<evidence type="ECO:0008006" key="3">
    <source>
        <dbReference type="Google" id="ProtNLM"/>
    </source>
</evidence>
<protein>
    <recommendedName>
        <fullName evidence="3">DUF3563 domain-containing protein</fullName>
    </recommendedName>
</protein>
<reference evidence="2" key="1">
    <citation type="journal article" date="2019" name="Int. J. Syst. Evol. Microbiol.">
        <title>The Global Catalogue of Microorganisms (GCM) 10K type strain sequencing project: providing services to taxonomists for standard genome sequencing and annotation.</title>
        <authorList>
            <consortium name="The Broad Institute Genomics Platform"/>
            <consortium name="The Broad Institute Genome Sequencing Center for Infectious Disease"/>
            <person name="Wu L."/>
            <person name="Ma J."/>
        </authorList>
    </citation>
    <scope>NUCLEOTIDE SEQUENCE [LARGE SCALE GENOMIC DNA]</scope>
    <source>
        <strain evidence="2">ZS-35-S2</strain>
    </source>
</reference>
<comment type="caution">
    <text evidence="1">The sequence shown here is derived from an EMBL/GenBank/DDBJ whole genome shotgun (WGS) entry which is preliminary data.</text>
</comment>
<sequence>MNIRSALRGAFSVRSQQDIERAYLEQSSSRTDLERRQREIEQGLLRPKRFGL</sequence>